<dbReference type="GO" id="GO:0006310">
    <property type="term" value="P:DNA recombination"/>
    <property type="evidence" value="ECO:0007669"/>
    <property type="project" value="UniProtKB-KW"/>
</dbReference>
<dbReference type="InterPro" id="IPR036397">
    <property type="entry name" value="RNaseH_sf"/>
</dbReference>
<dbReference type="GO" id="GO:0003677">
    <property type="term" value="F:DNA binding"/>
    <property type="evidence" value="ECO:0007669"/>
    <property type="project" value="UniProtKB-KW"/>
</dbReference>
<keyword evidence="7" id="KW-0255">Endonuclease</keyword>
<keyword evidence="10" id="KW-0229">DNA integration</keyword>
<keyword evidence="16" id="KW-0175">Coiled coil</keyword>
<dbReference type="SUPFAM" id="SSF53098">
    <property type="entry name" value="Ribonuclease H-like"/>
    <property type="match status" value="3"/>
</dbReference>
<keyword evidence="9" id="KW-0460">Magnesium</keyword>
<dbReference type="InterPro" id="IPR041373">
    <property type="entry name" value="RT_RNaseH"/>
</dbReference>
<dbReference type="CDD" id="cd09274">
    <property type="entry name" value="RNase_HI_RT_Ty3"/>
    <property type="match status" value="2"/>
</dbReference>
<evidence type="ECO:0000256" key="10">
    <source>
        <dbReference type="ARBA" id="ARBA00022908"/>
    </source>
</evidence>
<keyword evidence="13" id="KW-0238">DNA-binding</keyword>
<sequence>MGHDDEVVLTRVRISNLEMIIEDIQIIMENVPPPKNNPNVPEEEPILDQAHAALVGFAPQWIGGQIPDNNNGWLEEDPKEEPEEEEIEDEDMVNDEEDDAEIADADDVPIPPVIQFGSNFHVRESSATRDLLAGNSRVYAPGPMCCDLKSVHRGVKRLSKQMHDMYRIDKKMAKKLRQNELHMNGLEFDITALDSAVRENRSENSKMMRLITDLSREFTELKNQNRRAEELSCWEAWICTKNGNDLGLNLIMPPKRRSQINPQPTLTQENVDQLVRDGIEVAIRDEQERFHGTKGAVGLVRWFEKMENTFEISECAKGKKVKFATTTLHDRALTWWNSQVATLGREAANGRPWTEVKQMMNDEFYPTEEVQRLDDELRHLKLRDMNIAAYMERFNELAFLCPDAIPNEKKKGANQIRITPKCNRYGRCHFDQGPPKCENCGRMGHKANDCRSKNVASGATVRPNVVCYGCGERGHKSYECPKRTDRKGGNVKSQAYVIRDAEHNQGPNVVTGTFLLNIRYATMLFDSGVDKSFMDIKFSHLIDIKPVKLNSSYEVELADGKVVSTNSILRGCSLNLLDHLFDIDLMPIELGLPPPRQVEFKIELIPGVEPVARASYRLAPSELKELSDQLKELSEKGFIRPSSLPWRAPMLFVKKKDGSFYMCIDYREPNKLTVKNRFPLPRIDDLFDQLQGLSVYSKIDLRSGYHQLRIREEDIPITAFQTRYGHFEFQVMPFGLTKAPTVFTDLMNQVCKPYLDKFAIVFIDDILIYSKNKEDHEKHLKTILDNGVHVDLAKVEAIRNWYAPTTPTEKLCSAPILALPEGTKNFIVYCDASLKGFGAVLMQREKVIAYASRQLKKHEENYMTFDLELGAVVFALRVWRHYLYGTKCTVYTDHKSLQYIFDQKELNMRQRRWIKLLSDYDYEIRYHPGKGNVVADALSRKDREPLRVRSLVMTVHTNLPEKILEAQIEAMKEENVKAENLERLLKPIFEICSNGIRRFKGRLWLPLFGGIRDMIMYESHKSKYSIHPGSDKMYQDLKKLYWWPNIKANIATFVSKCQTCAKVKAEHQKPSGLLQQHEIPEWKWEKITMDFVSGLPRTLSGHDSIWVIFDRLTKSAHFLPMKKMDSIEKLAQLYLKEIVFGIDTYLWLNSPTITAIMRASRLHHSRHSMEESVDRQSCQKSYAGVRHKPMEFKVGDTVMLKVSPWKGVIYFRKCGKLCPRYIGPFKIIERIGPVAYMLELPKKLRGIHNTFHVSNLKKCLADENLVITLEEIQLDDKLHFKELVEIMDREAKQLKQIRIPIVKVRWNSRCGPEYTWEREYFFQRNYPHLFSSGPFRGDIRGESYGQNGRLVLAMTQAAIKKLVADSVATALEAQAANLENADNTNRNTKPREAHVARKCSYKEFMSCQPFNFKGEPSPTTTTITITTAMITTNNIIEGKKLSRIMPPPQLRTMEDEDMVNDEEDDAEVINPYEEVDPYNRSPPTSDKENEFAPPVVQIANADDVPIPPVIQGVKRLSKQMHDRYRIEKKMAKKLTQNKLCMNGQEFDITALDLAVRENRFKNSKMMRLITDLSREFTELKNQNRRAEEEETRAGGPAGGLTAAPMAQECLFSGFMKCGPTQFHGTEGAVGLVRWFEKIENTFEIIERAEGKKVKFATATLHGRVLTWWNSQVATLGREVANGRPWTEVKQMMTDEFCPTEEVQRFNELALLCPDVVPNEKKKVELYIKGFPEIIKGANQTGIAPKCNRYGRYHFDQGPPKCENCGIMGHKAKDYRSKNVASGATVRQNVVCYGCGERGHRSYECPKRTDRKGGNVQSQAYVICDAEHNQGPNEVHVPYRNKTLVVKSDSSVSRLKVRSCIKARKYIERGSQLFIAQVTEKEPAKKQLQDVPVICNFPEVFLDDLLGLPPPRQVEFKIELIPGAAPIARASYHLAPSELKELSDQLKELSEKGFIRPIKNRYPLPRIDDLFDQLQGSSVYIKIDLQSGYHQLRIREEDISITAFQTRYVHFEFQVMSFGLTNALAVFMDLMNQVCKPYLDTFAIVFIDDILIYSKNKEDHEKHLKTILDNGVHVDLAKVEAIRNWFAPTTPTEKLCSAPILALLEGTENFIVYCDASLKGFGAVLMQREKVIAYASRQLKKHEENYTTYNLELGAVVFALRLWRHYLYGTKCTVYTDHKSLQYILDQKELNMRQRRWIQLLSDYDCEIHYHHGKGNVVVDALSRKDREPLRVRSLVMTVHTNLPKKILEAQTEAMKEENVKAENLGRDMIMYESHKSKYSIHPGSDKMYQDLKKLYWWPNMKADIATFVSKCLTCAKVKAEHQKPSGLLQQPETPKWKWEKITMDFVLRLPRTPSGHDSIWVIVDRLTKSAYFLRMKKTDNIEKLAQLYLKEIVCRHGVHVSTISDRDKKIVKIKNQLLTARSCQKSYAGVRHKPMEFELGDTVTLKVSPWKGVICFRKRGKLSPRYIRPFEIIERIGLVAYKLELPKKLHGIHNTFHFFNLKKCLVDENLVIPLEEIQLDGKLHFEELVEIMDREAAISKLVTDSVATALEVQAANLENAENTNRNTKPREAHVARKCSYKEFMSCQPFNFKGTEGAVRLIRRHVIDSQGIHVDRAKIEAGKNWASPTIPTEGEDQESAFRLLKWKLYEAPILALPEGNKDFIIYCDALLQAQNEAMKEKNVGAENLRGMDKAFEVRPDGTRCIKNRSWLPLFGNLRDLIMHESHKSKYSIHPGSEKMYQDLKKLYWWPNMKAIIVEYVGKCLTCSRVKAECQKPSGLLIQPEIPTWKCERITMDFSALGTQLDMSTTYHPETDGQSERTIQTLKNILRAYVIDFGKGWEKHLPLAEVGDVQLTGPEIIHETTEKIVQIQQRLQAARDRKEVTPMIGPVAYKLELLKELSNVHDTFHVSNLKKYLSDESLVILMKELQLDDKLNFMKEPIEIMDREVKQLRQSHILIVKVRWNSKRGLEFTWECKDQISAKYPHLFLNTTPTSN</sequence>
<dbReference type="PANTHER" id="PTHR37984">
    <property type="entry name" value="PROTEIN CBG26694"/>
    <property type="match status" value="1"/>
</dbReference>
<dbReference type="InterPro" id="IPR056924">
    <property type="entry name" value="SH3_Tf2-1"/>
</dbReference>
<keyword evidence="8" id="KW-0378">Hydrolase</keyword>
<feature type="compositionally biased region" description="Acidic residues" evidence="17">
    <location>
        <begin position="74"/>
        <end position="98"/>
    </location>
</feature>
<keyword evidence="4" id="KW-0540">Nuclease</keyword>
<dbReference type="EMBL" id="BKCJ010002746">
    <property type="protein sequence ID" value="GEU50650.1"/>
    <property type="molecule type" value="Genomic_DNA"/>
</dbReference>
<feature type="domain" description="CCHC-type" evidence="18">
    <location>
        <begin position="436"/>
        <end position="452"/>
    </location>
</feature>
<dbReference type="InterPro" id="IPR036875">
    <property type="entry name" value="Znf_CCHC_sf"/>
</dbReference>
<evidence type="ECO:0000256" key="15">
    <source>
        <dbReference type="PROSITE-ProRule" id="PRU00047"/>
    </source>
</evidence>
<protein>
    <submittedName>
        <fullName evidence="20">Putative reverse transcriptase domain-containing protein</fullName>
    </submittedName>
</protein>
<dbReference type="InterPro" id="IPR050951">
    <property type="entry name" value="Retrovirus_Pol_polyprotein"/>
</dbReference>
<dbReference type="Pfam" id="PF17917">
    <property type="entry name" value="RT_RNaseH"/>
    <property type="match status" value="2"/>
</dbReference>
<keyword evidence="2" id="KW-0808">Transferase</keyword>
<dbReference type="GO" id="GO:0004190">
    <property type="term" value="F:aspartic-type endopeptidase activity"/>
    <property type="evidence" value="ECO:0007669"/>
    <property type="project" value="UniProtKB-KW"/>
</dbReference>
<dbReference type="Pfam" id="PF00098">
    <property type="entry name" value="zf-CCHC"/>
    <property type="match status" value="3"/>
</dbReference>
<evidence type="ECO:0000256" key="9">
    <source>
        <dbReference type="ARBA" id="ARBA00022842"/>
    </source>
</evidence>
<dbReference type="GO" id="GO:0006508">
    <property type="term" value="P:proteolysis"/>
    <property type="evidence" value="ECO:0007669"/>
    <property type="project" value="UniProtKB-KW"/>
</dbReference>
<organism evidence="20">
    <name type="scientific">Tanacetum cinerariifolium</name>
    <name type="common">Dalmatian daisy</name>
    <name type="synonym">Chrysanthemum cinerariifolium</name>
    <dbReference type="NCBI Taxonomy" id="118510"/>
    <lineage>
        <taxon>Eukaryota</taxon>
        <taxon>Viridiplantae</taxon>
        <taxon>Streptophyta</taxon>
        <taxon>Embryophyta</taxon>
        <taxon>Tracheophyta</taxon>
        <taxon>Spermatophyta</taxon>
        <taxon>Magnoliopsida</taxon>
        <taxon>eudicotyledons</taxon>
        <taxon>Gunneridae</taxon>
        <taxon>Pentapetalae</taxon>
        <taxon>asterids</taxon>
        <taxon>campanulids</taxon>
        <taxon>Asterales</taxon>
        <taxon>Asteraceae</taxon>
        <taxon>Asteroideae</taxon>
        <taxon>Anthemideae</taxon>
        <taxon>Anthemidinae</taxon>
        <taxon>Tanacetum</taxon>
    </lineage>
</organism>
<dbReference type="Gene3D" id="3.30.70.270">
    <property type="match status" value="2"/>
</dbReference>
<keyword evidence="6" id="KW-0064">Aspartyl protease</keyword>
<dbReference type="Pfam" id="PF03732">
    <property type="entry name" value="Retrotrans_gag"/>
    <property type="match status" value="1"/>
</dbReference>
<dbReference type="SUPFAM" id="SSF56672">
    <property type="entry name" value="DNA/RNA polymerases"/>
    <property type="match status" value="3"/>
</dbReference>
<evidence type="ECO:0000256" key="6">
    <source>
        <dbReference type="ARBA" id="ARBA00022750"/>
    </source>
</evidence>
<evidence type="ECO:0000256" key="8">
    <source>
        <dbReference type="ARBA" id="ARBA00022801"/>
    </source>
</evidence>
<evidence type="ECO:0000256" key="17">
    <source>
        <dbReference type="SAM" id="MobiDB-lite"/>
    </source>
</evidence>
<dbReference type="Gene3D" id="4.10.60.10">
    <property type="entry name" value="Zinc finger, CCHC-type"/>
    <property type="match status" value="2"/>
</dbReference>
<evidence type="ECO:0000256" key="16">
    <source>
        <dbReference type="SAM" id="Coils"/>
    </source>
</evidence>
<keyword evidence="12" id="KW-0239">DNA-directed DNA polymerase</keyword>
<accession>A0A6L2KPI1</accession>
<feature type="coiled-coil region" evidence="16">
    <location>
        <begin position="1562"/>
        <end position="1592"/>
    </location>
</feature>
<keyword evidence="5" id="KW-0479">Metal-binding</keyword>
<reference evidence="20" key="1">
    <citation type="journal article" date="2019" name="Sci. Rep.">
        <title>Draft genome of Tanacetum cinerariifolium, the natural source of mosquito coil.</title>
        <authorList>
            <person name="Yamashiro T."/>
            <person name="Shiraishi A."/>
            <person name="Satake H."/>
            <person name="Nakayama K."/>
        </authorList>
    </citation>
    <scope>NUCLEOTIDE SEQUENCE</scope>
</reference>
<evidence type="ECO:0000256" key="12">
    <source>
        <dbReference type="ARBA" id="ARBA00022932"/>
    </source>
</evidence>
<feature type="region of interest" description="Disordered" evidence="17">
    <location>
        <begin position="66"/>
        <end position="98"/>
    </location>
</feature>
<dbReference type="SUPFAM" id="SSF57756">
    <property type="entry name" value="Retrovirus zinc finger-like domains"/>
    <property type="match status" value="2"/>
</dbReference>
<evidence type="ECO:0000256" key="5">
    <source>
        <dbReference type="ARBA" id="ARBA00022723"/>
    </source>
</evidence>
<dbReference type="Gene3D" id="3.10.20.370">
    <property type="match status" value="2"/>
</dbReference>
<evidence type="ECO:0000256" key="3">
    <source>
        <dbReference type="ARBA" id="ARBA00022695"/>
    </source>
</evidence>
<dbReference type="Gene3D" id="1.10.340.70">
    <property type="match status" value="3"/>
</dbReference>
<dbReference type="Pfam" id="PF17921">
    <property type="entry name" value="Integrase_H2C2"/>
    <property type="match status" value="3"/>
</dbReference>
<dbReference type="CDD" id="cd00303">
    <property type="entry name" value="retropepsin_like"/>
    <property type="match status" value="1"/>
</dbReference>
<keyword evidence="11 20" id="KW-0695">RNA-directed DNA polymerase</keyword>
<evidence type="ECO:0000256" key="14">
    <source>
        <dbReference type="ARBA" id="ARBA00023172"/>
    </source>
</evidence>
<dbReference type="Gene3D" id="3.10.10.10">
    <property type="entry name" value="HIV Type 1 Reverse Transcriptase, subunit A, domain 1"/>
    <property type="match status" value="3"/>
</dbReference>
<dbReference type="CDD" id="cd01647">
    <property type="entry name" value="RT_LTR"/>
    <property type="match status" value="2"/>
</dbReference>
<evidence type="ECO:0000256" key="13">
    <source>
        <dbReference type="ARBA" id="ARBA00023125"/>
    </source>
</evidence>
<keyword evidence="1" id="KW-0645">Protease</keyword>
<keyword evidence="3" id="KW-0548">Nucleotidyltransferase</keyword>
<evidence type="ECO:0000256" key="1">
    <source>
        <dbReference type="ARBA" id="ARBA00022670"/>
    </source>
</evidence>
<dbReference type="FunFam" id="3.10.20.370:FF:000001">
    <property type="entry name" value="Retrovirus-related Pol polyprotein from transposon 17.6-like protein"/>
    <property type="match status" value="2"/>
</dbReference>
<dbReference type="PROSITE" id="PS50158">
    <property type="entry name" value="ZF_CCHC"/>
    <property type="match status" value="3"/>
</dbReference>
<evidence type="ECO:0000256" key="7">
    <source>
        <dbReference type="ARBA" id="ARBA00022759"/>
    </source>
</evidence>
<dbReference type="InterPro" id="IPR041588">
    <property type="entry name" value="Integrase_H2C2"/>
</dbReference>
<dbReference type="Gene3D" id="3.30.420.10">
    <property type="entry name" value="Ribonuclease H-like superfamily/Ribonuclease H"/>
    <property type="match status" value="3"/>
</dbReference>
<keyword evidence="15" id="KW-0862">Zinc</keyword>
<feature type="domain" description="CCHC-type" evidence="18">
    <location>
        <begin position="467"/>
        <end position="482"/>
    </location>
</feature>
<evidence type="ECO:0000256" key="4">
    <source>
        <dbReference type="ARBA" id="ARBA00022722"/>
    </source>
</evidence>
<dbReference type="InterPro" id="IPR000477">
    <property type="entry name" value="RT_dom"/>
</dbReference>
<feature type="domain" description="CCHC-type" evidence="18">
    <location>
        <begin position="1791"/>
        <end position="1806"/>
    </location>
</feature>
<feature type="coiled-coil region" evidence="16">
    <location>
        <begin position="204"/>
        <end position="231"/>
    </location>
</feature>
<proteinExistence type="predicted"/>
<evidence type="ECO:0000259" key="19">
    <source>
        <dbReference type="PROSITE" id="PS50878"/>
    </source>
</evidence>
<keyword evidence="15" id="KW-0863">Zinc-finger</keyword>
<dbReference type="InterPro" id="IPR001878">
    <property type="entry name" value="Znf_CCHC"/>
</dbReference>
<dbReference type="PROSITE" id="PS50878">
    <property type="entry name" value="RT_POL"/>
    <property type="match status" value="1"/>
</dbReference>
<dbReference type="GO" id="GO:0004519">
    <property type="term" value="F:endonuclease activity"/>
    <property type="evidence" value="ECO:0007669"/>
    <property type="project" value="UniProtKB-KW"/>
</dbReference>
<dbReference type="InterPro" id="IPR043502">
    <property type="entry name" value="DNA/RNA_pol_sf"/>
</dbReference>
<dbReference type="Pfam" id="PF24626">
    <property type="entry name" value="SH3_Tf2-1"/>
    <property type="match status" value="3"/>
</dbReference>
<dbReference type="SMART" id="SM00343">
    <property type="entry name" value="ZnF_C2HC"/>
    <property type="match status" value="4"/>
</dbReference>
<feature type="domain" description="Reverse transcriptase" evidence="19">
    <location>
        <begin position="634"/>
        <end position="841"/>
    </location>
</feature>
<evidence type="ECO:0000256" key="2">
    <source>
        <dbReference type="ARBA" id="ARBA00022679"/>
    </source>
</evidence>
<gene>
    <name evidence="20" type="ORF">Tci_022628</name>
</gene>
<name>A0A6L2KPI1_TANCI</name>
<evidence type="ECO:0000259" key="18">
    <source>
        <dbReference type="PROSITE" id="PS50158"/>
    </source>
</evidence>
<dbReference type="PANTHER" id="PTHR37984:SF5">
    <property type="entry name" value="PROTEIN NYNRIN-LIKE"/>
    <property type="match status" value="1"/>
</dbReference>
<dbReference type="GO" id="GO:0015074">
    <property type="term" value="P:DNA integration"/>
    <property type="evidence" value="ECO:0007669"/>
    <property type="project" value="UniProtKB-KW"/>
</dbReference>
<dbReference type="InterPro" id="IPR012337">
    <property type="entry name" value="RNaseH-like_sf"/>
</dbReference>
<dbReference type="Pfam" id="PF00078">
    <property type="entry name" value="RVT_1"/>
    <property type="match status" value="2"/>
</dbReference>
<evidence type="ECO:0000313" key="20">
    <source>
        <dbReference type="EMBL" id="GEU50650.1"/>
    </source>
</evidence>
<dbReference type="Pfam" id="PF08284">
    <property type="entry name" value="RVP_2"/>
    <property type="match status" value="1"/>
</dbReference>
<dbReference type="GO" id="GO:0003887">
    <property type="term" value="F:DNA-directed DNA polymerase activity"/>
    <property type="evidence" value="ECO:0007669"/>
    <property type="project" value="UniProtKB-KW"/>
</dbReference>
<dbReference type="InterPro" id="IPR043128">
    <property type="entry name" value="Rev_trsase/Diguanyl_cyclase"/>
</dbReference>
<dbReference type="GO" id="GO:0008270">
    <property type="term" value="F:zinc ion binding"/>
    <property type="evidence" value="ECO:0007669"/>
    <property type="project" value="UniProtKB-KW"/>
</dbReference>
<comment type="caution">
    <text evidence="20">The sequence shown here is derived from an EMBL/GenBank/DDBJ whole genome shotgun (WGS) entry which is preliminary data.</text>
</comment>
<evidence type="ECO:0000256" key="11">
    <source>
        <dbReference type="ARBA" id="ARBA00022918"/>
    </source>
</evidence>
<dbReference type="InterPro" id="IPR005162">
    <property type="entry name" value="Retrotrans_gag_dom"/>
</dbReference>
<dbReference type="GO" id="GO:0003964">
    <property type="term" value="F:RNA-directed DNA polymerase activity"/>
    <property type="evidence" value="ECO:0007669"/>
    <property type="project" value="UniProtKB-KW"/>
</dbReference>
<keyword evidence="14" id="KW-0233">DNA recombination</keyword>